<evidence type="ECO:0000259" key="10">
    <source>
        <dbReference type="PROSITE" id="PS50110"/>
    </source>
</evidence>
<gene>
    <name evidence="12" type="ORF">B0H98_103250</name>
</gene>
<dbReference type="InterPro" id="IPR005467">
    <property type="entry name" value="His_kinase_dom"/>
</dbReference>
<feature type="transmembrane region" description="Helical" evidence="8">
    <location>
        <begin position="181"/>
        <end position="204"/>
    </location>
</feature>
<dbReference type="Gene3D" id="1.20.120.160">
    <property type="entry name" value="HPT domain"/>
    <property type="match status" value="1"/>
</dbReference>
<evidence type="ECO:0000256" key="4">
    <source>
        <dbReference type="ARBA" id="ARBA00023012"/>
    </source>
</evidence>
<evidence type="ECO:0000256" key="1">
    <source>
        <dbReference type="ARBA" id="ARBA00000085"/>
    </source>
</evidence>
<dbReference type="PROSITE" id="PS50894">
    <property type="entry name" value="HPT"/>
    <property type="match status" value="1"/>
</dbReference>
<dbReference type="Gene3D" id="3.30.565.10">
    <property type="entry name" value="Histidine kinase-like ATPase, C-terminal domain"/>
    <property type="match status" value="1"/>
</dbReference>
<evidence type="ECO:0000259" key="11">
    <source>
        <dbReference type="PROSITE" id="PS50894"/>
    </source>
</evidence>
<evidence type="ECO:0000256" key="2">
    <source>
        <dbReference type="ARBA" id="ARBA00012438"/>
    </source>
</evidence>
<reference evidence="12 13" key="1">
    <citation type="submission" date="2018-03" db="EMBL/GenBank/DDBJ databases">
        <title>Genomic Encyclopedia of Type Strains, Phase III (KMG-III): the genomes of soil and plant-associated and newly described type strains.</title>
        <authorList>
            <person name="Whitman W."/>
        </authorList>
    </citation>
    <scope>NUCLEOTIDE SEQUENCE [LARGE SCALE GENOMIC DNA]</scope>
    <source>
        <strain evidence="12 13">CGMCC 1.12152</strain>
    </source>
</reference>
<evidence type="ECO:0000259" key="9">
    <source>
        <dbReference type="PROSITE" id="PS50109"/>
    </source>
</evidence>
<dbReference type="SMART" id="SM00448">
    <property type="entry name" value="REC"/>
    <property type="match status" value="1"/>
</dbReference>
<dbReference type="CDD" id="cd17546">
    <property type="entry name" value="REC_hyHK_CKI1_RcsC-like"/>
    <property type="match status" value="1"/>
</dbReference>
<keyword evidence="3 6" id="KW-0597">Phosphoprotein</keyword>
<dbReference type="FunFam" id="3.30.565.10:FF:000010">
    <property type="entry name" value="Sensor histidine kinase RcsC"/>
    <property type="match status" value="1"/>
</dbReference>
<dbReference type="Pfam" id="PF02518">
    <property type="entry name" value="HATPase_c"/>
    <property type="match status" value="1"/>
</dbReference>
<dbReference type="CDD" id="cd00082">
    <property type="entry name" value="HisKA"/>
    <property type="match status" value="1"/>
</dbReference>
<dbReference type="PRINTS" id="PR00344">
    <property type="entry name" value="BCTRLSENSOR"/>
</dbReference>
<dbReference type="InterPro" id="IPR011006">
    <property type="entry name" value="CheY-like_superfamily"/>
</dbReference>
<keyword evidence="4" id="KW-0902">Two-component regulatory system</keyword>
<dbReference type="SMART" id="SM00387">
    <property type="entry name" value="HATPase_c"/>
    <property type="match status" value="1"/>
</dbReference>
<dbReference type="SUPFAM" id="SSF52172">
    <property type="entry name" value="CheY-like"/>
    <property type="match status" value="1"/>
</dbReference>
<keyword evidence="7" id="KW-0175">Coiled coil</keyword>
<dbReference type="InterPro" id="IPR036641">
    <property type="entry name" value="HPT_dom_sf"/>
</dbReference>
<feature type="transmembrane region" description="Helical" evidence="8">
    <location>
        <begin position="15"/>
        <end position="35"/>
    </location>
</feature>
<keyword evidence="8" id="KW-0472">Membrane</keyword>
<dbReference type="Pfam" id="PF00512">
    <property type="entry name" value="HisKA"/>
    <property type="match status" value="1"/>
</dbReference>
<dbReference type="Proteomes" id="UP000237647">
    <property type="component" value="Unassembled WGS sequence"/>
</dbReference>
<dbReference type="SMART" id="SM00388">
    <property type="entry name" value="HisKA"/>
    <property type="match status" value="1"/>
</dbReference>
<evidence type="ECO:0000256" key="7">
    <source>
        <dbReference type="SAM" id="Coils"/>
    </source>
</evidence>
<organism evidence="12 13">
    <name type="scientific">Vreelandella songnenensis</name>
    <dbReference type="NCBI Taxonomy" id="1176243"/>
    <lineage>
        <taxon>Bacteria</taxon>
        <taxon>Pseudomonadati</taxon>
        <taxon>Pseudomonadota</taxon>
        <taxon>Gammaproteobacteria</taxon>
        <taxon>Oceanospirillales</taxon>
        <taxon>Halomonadaceae</taxon>
        <taxon>Vreelandella</taxon>
    </lineage>
</organism>
<proteinExistence type="predicted"/>
<dbReference type="PANTHER" id="PTHR45339">
    <property type="entry name" value="HYBRID SIGNAL TRANSDUCTION HISTIDINE KINASE J"/>
    <property type="match status" value="1"/>
</dbReference>
<feature type="coiled-coil region" evidence="7">
    <location>
        <begin position="200"/>
        <end position="234"/>
    </location>
</feature>
<dbReference type="CDD" id="cd16922">
    <property type="entry name" value="HATPase_EvgS-ArcB-TorS-like"/>
    <property type="match status" value="1"/>
</dbReference>
<dbReference type="Gene3D" id="3.40.50.2300">
    <property type="match status" value="1"/>
</dbReference>
<feature type="domain" description="HPt" evidence="11">
    <location>
        <begin position="645"/>
        <end position="738"/>
    </location>
</feature>
<feature type="domain" description="Histidine kinase" evidence="9">
    <location>
        <begin position="244"/>
        <end position="461"/>
    </location>
</feature>
<keyword evidence="12" id="KW-0418">Kinase</keyword>
<dbReference type="PROSITE" id="PS50109">
    <property type="entry name" value="HIS_KIN"/>
    <property type="match status" value="1"/>
</dbReference>
<evidence type="ECO:0000256" key="3">
    <source>
        <dbReference type="ARBA" id="ARBA00022553"/>
    </source>
</evidence>
<comment type="caution">
    <text evidence="12">The sequence shown here is derived from an EMBL/GenBank/DDBJ whole genome shotgun (WGS) entry which is preliminary data.</text>
</comment>
<dbReference type="InterPro" id="IPR036097">
    <property type="entry name" value="HisK_dim/P_sf"/>
</dbReference>
<dbReference type="SUPFAM" id="SSF55874">
    <property type="entry name" value="ATPase domain of HSP90 chaperone/DNA topoisomerase II/histidine kinase"/>
    <property type="match status" value="1"/>
</dbReference>
<dbReference type="InterPro" id="IPR008207">
    <property type="entry name" value="Sig_transdc_His_kin_Hpt_dom"/>
</dbReference>
<dbReference type="GO" id="GO:0005886">
    <property type="term" value="C:plasma membrane"/>
    <property type="evidence" value="ECO:0007669"/>
    <property type="project" value="UniProtKB-SubCell"/>
</dbReference>
<feature type="modified residue" description="Phosphohistidine" evidence="5">
    <location>
        <position position="684"/>
    </location>
</feature>
<dbReference type="EMBL" id="PVTK01000003">
    <property type="protein sequence ID" value="PRY65307.1"/>
    <property type="molecule type" value="Genomic_DNA"/>
</dbReference>
<dbReference type="GO" id="GO:0005524">
    <property type="term" value="F:ATP binding"/>
    <property type="evidence" value="ECO:0007669"/>
    <property type="project" value="UniProtKB-KW"/>
</dbReference>
<comment type="catalytic activity">
    <reaction evidence="1">
        <text>ATP + protein L-histidine = ADP + protein N-phospho-L-histidine.</text>
        <dbReference type="EC" id="2.7.13.3"/>
    </reaction>
</comment>
<dbReference type="RefSeq" id="WP_106374479.1">
    <property type="nucleotide sequence ID" value="NZ_PVTK01000003.1"/>
</dbReference>
<dbReference type="SUPFAM" id="SSF47384">
    <property type="entry name" value="Homodimeric domain of signal transducing histidine kinase"/>
    <property type="match status" value="1"/>
</dbReference>
<protein>
    <recommendedName>
        <fullName evidence="2">histidine kinase</fullName>
        <ecNumber evidence="2">2.7.13.3</ecNumber>
    </recommendedName>
</protein>
<dbReference type="OrthoDB" id="9797243at2"/>
<dbReference type="Pfam" id="PF01627">
    <property type="entry name" value="Hpt"/>
    <property type="match status" value="1"/>
</dbReference>
<keyword evidence="12" id="KW-0808">Transferase</keyword>
<feature type="modified residue" description="4-aspartylphosphate" evidence="6">
    <location>
        <position position="533"/>
    </location>
</feature>
<dbReference type="SUPFAM" id="SSF47226">
    <property type="entry name" value="Histidine-containing phosphotransfer domain, HPT domain"/>
    <property type="match status" value="1"/>
</dbReference>
<dbReference type="InterPro" id="IPR036890">
    <property type="entry name" value="HATPase_C_sf"/>
</dbReference>
<evidence type="ECO:0000256" key="6">
    <source>
        <dbReference type="PROSITE-ProRule" id="PRU00169"/>
    </source>
</evidence>
<dbReference type="PROSITE" id="PS50110">
    <property type="entry name" value="RESPONSE_REGULATORY"/>
    <property type="match status" value="1"/>
</dbReference>
<dbReference type="InterPro" id="IPR001789">
    <property type="entry name" value="Sig_transdc_resp-reg_receiver"/>
</dbReference>
<evidence type="ECO:0000256" key="5">
    <source>
        <dbReference type="PROSITE-ProRule" id="PRU00110"/>
    </source>
</evidence>
<dbReference type="Gene3D" id="1.10.287.130">
    <property type="match status" value="1"/>
</dbReference>
<dbReference type="PANTHER" id="PTHR45339:SF3">
    <property type="entry name" value="HISTIDINE KINASE"/>
    <property type="match status" value="1"/>
</dbReference>
<dbReference type="EC" id="2.7.13.3" evidence="2"/>
<dbReference type="InterPro" id="IPR003594">
    <property type="entry name" value="HATPase_dom"/>
</dbReference>
<keyword evidence="8" id="KW-1133">Transmembrane helix</keyword>
<keyword evidence="8" id="KW-0812">Transmembrane</keyword>
<feature type="domain" description="Response regulatory" evidence="10">
    <location>
        <begin position="482"/>
        <end position="603"/>
    </location>
</feature>
<accession>A0A2T0V5C4</accession>
<dbReference type="GO" id="GO:0000155">
    <property type="term" value="F:phosphorelay sensor kinase activity"/>
    <property type="evidence" value="ECO:0007669"/>
    <property type="project" value="InterPro"/>
</dbReference>
<evidence type="ECO:0000313" key="13">
    <source>
        <dbReference type="Proteomes" id="UP000237647"/>
    </source>
</evidence>
<keyword evidence="13" id="KW-1185">Reference proteome</keyword>
<evidence type="ECO:0000256" key="8">
    <source>
        <dbReference type="SAM" id="Phobius"/>
    </source>
</evidence>
<evidence type="ECO:0000313" key="12">
    <source>
        <dbReference type="EMBL" id="PRY65307.1"/>
    </source>
</evidence>
<dbReference type="InterPro" id="IPR004358">
    <property type="entry name" value="Sig_transdc_His_kin-like_C"/>
</dbReference>
<dbReference type="InterPro" id="IPR003661">
    <property type="entry name" value="HisK_dim/P_dom"/>
</dbReference>
<name>A0A2T0V5C4_9GAMM</name>
<dbReference type="AlphaFoldDB" id="A0A2T0V5C4"/>
<sequence>MLAPITFFFSRSTRVASFSAILFFICVLTTGGVIYNRQHALENRLLENLLWAGYQFDREVREFRLTLLEARSDNSTVEDVLLRYEILFSRQTLFFQGEIGNVVARLERVEAVARLAEALVLEMEEQLEPLQDAPSELSKPLITDLLERSTSLQQFTGTMLIETNAHVSRMRSEERRLLTHLYGLVLLLITLLMFSGGLLVRALILESRSSERKAKALEAKGQELDQTARKAEKASLAKSEFLAVMSHEIRTPLNGVVGMADLLSEEVETTKGAAYLAALKRSAESLRAVINDILDYTKIESGRLDLNVQSFDLHKCVEELCESYTLQASKAKLTFSYSIDSALPRYVAGDAARLRQVMMNLINNALKFTEEGFVKLHIKRAQDNVILVVVHDTGCGVSEADQAQLFSAFSQVDASMARRHEGTGLGLAICKRLVEAMQGDIGVNSRQGVGSRFWFTVKMPETQPFAINSSGEKRRALAARQHVLVVEDNPLNQTVAQVMLEHLGQRVTIADNGVEALNQLGVDHAQFDLVLMDMQMPTMDGTETSRRWRAHEAAHGLPRLPIIAMTANVMPEHRERCMNSGMDDMVYKPFTRGELYQVICRYLATDPPLSMAPCTPESVAFMEDSGGDVLILDERLCKELQDTFEPKALATLLTTFLTRLDERSARLNDYWQTANRQALCQEAHSLKGAASSLGCFAIAEQASKLEQAALDAPISELADYLARIAALHSVTRQALQRKGMLSS</sequence>
<dbReference type="Pfam" id="PF00072">
    <property type="entry name" value="Response_reg"/>
    <property type="match status" value="1"/>
</dbReference>